<keyword evidence="2" id="KW-0472">Membrane</keyword>
<reference evidence="3 4" key="1">
    <citation type="journal article" date="2018" name="PLoS Pathog.">
        <title>Evolution of structural diversity of trichothecenes, a family of toxins produced by plant pathogenic and entomopathogenic fungi.</title>
        <authorList>
            <person name="Proctor R.H."/>
            <person name="McCormick S.P."/>
            <person name="Kim H.S."/>
            <person name="Cardoza R.E."/>
            <person name="Stanley A.M."/>
            <person name="Lindo L."/>
            <person name="Kelly A."/>
            <person name="Brown D.W."/>
            <person name="Lee T."/>
            <person name="Vaughan M.M."/>
            <person name="Alexander N.J."/>
            <person name="Busman M."/>
            <person name="Gutierrez S."/>
        </authorList>
    </citation>
    <scope>NUCLEOTIDE SEQUENCE [LARGE SCALE GENOMIC DNA]</scope>
    <source>
        <strain evidence="3 4">NRRL 13405</strain>
    </source>
</reference>
<evidence type="ECO:0000256" key="1">
    <source>
        <dbReference type="SAM" id="MobiDB-lite"/>
    </source>
</evidence>
<keyword evidence="2" id="KW-0812">Transmembrane</keyword>
<feature type="transmembrane region" description="Helical" evidence="2">
    <location>
        <begin position="131"/>
        <end position="152"/>
    </location>
</feature>
<accession>A0A395M9Y4</accession>
<feature type="compositionally biased region" description="Basic and acidic residues" evidence="1">
    <location>
        <begin position="26"/>
        <end position="45"/>
    </location>
</feature>
<feature type="transmembrane region" description="Helical" evidence="2">
    <location>
        <begin position="89"/>
        <end position="111"/>
    </location>
</feature>
<feature type="transmembrane region" description="Helical" evidence="2">
    <location>
        <begin position="508"/>
        <end position="532"/>
    </location>
</feature>
<proteinExistence type="predicted"/>
<dbReference type="EMBL" id="PXXK01000464">
    <property type="protein sequence ID" value="RFN44083.1"/>
    <property type="molecule type" value="Genomic_DNA"/>
</dbReference>
<dbReference type="AlphaFoldDB" id="A0A395M9Y4"/>
<feature type="compositionally biased region" description="Low complexity" evidence="1">
    <location>
        <begin position="49"/>
        <end position="65"/>
    </location>
</feature>
<feature type="transmembrane region" description="Helical" evidence="2">
    <location>
        <begin position="193"/>
        <end position="218"/>
    </location>
</feature>
<dbReference type="Proteomes" id="UP000265631">
    <property type="component" value="Unassembled WGS sequence"/>
</dbReference>
<organism evidence="3 4">
    <name type="scientific">Fusarium flagelliforme</name>
    <dbReference type="NCBI Taxonomy" id="2675880"/>
    <lineage>
        <taxon>Eukaryota</taxon>
        <taxon>Fungi</taxon>
        <taxon>Dikarya</taxon>
        <taxon>Ascomycota</taxon>
        <taxon>Pezizomycotina</taxon>
        <taxon>Sordariomycetes</taxon>
        <taxon>Hypocreomycetidae</taxon>
        <taxon>Hypocreales</taxon>
        <taxon>Nectriaceae</taxon>
        <taxon>Fusarium</taxon>
        <taxon>Fusarium incarnatum-equiseti species complex</taxon>
    </lineage>
</organism>
<feature type="region of interest" description="Disordered" evidence="1">
    <location>
        <begin position="1"/>
        <end position="70"/>
    </location>
</feature>
<evidence type="ECO:0000313" key="4">
    <source>
        <dbReference type="Proteomes" id="UP000265631"/>
    </source>
</evidence>
<name>A0A395M9Y4_9HYPO</name>
<keyword evidence="2" id="KW-1133">Transmembrane helix</keyword>
<evidence type="ECO:0000313" key="3">
    <source>
        <dbReference type="EMBL" id="RFN44083.1"/>
    </source>
</evidence>
<evidence type="ECO:0000256" key="2">
    <source>
        <dbReference type="SAM" id="Phobius"/>
    </source>
</evidence>
<gene>
    <name evidence="3" type="ORF">FIE12Z_11693</name>
</gene>
<keyword evidence="4" id="KW-1185">Reference proteome</keyword>
<sequence>MHTSLSSMERRTIQEYDQNNPNSGFELKEQPHSEQHHVYRPREESNLLSRPTSSPESGPPSSVRSINRRSSKSMAAEKLLSRPKNLPKALIAASLRWLGSVLFVVAIYVVLWHYSQQNVMSTKVKREFNTLVIGLSLGLGMSITMSLEAMAVELRPWILKLRHWSTRESALISNAKNLNKIVQLTWQSSSCSLCSYAIAFILLNLVSQVALAMLGLVYSTNTADSTAILKPGNVTVADFSELETARVLSSKSQALGALRYTANSYGTIALGWVWGDMDTVPTTGTLWDNNDPLIYCGRRSCKFVFQEWTPRPKKYDLIVSTNRTVEVTGDCRSWKVTKGGGGNETTVTIANQERTEVNITAMNGVNQTTFMYDAAGSQGSTWSEITAFEASDSNPWLYRCNVSFGPVINAYRKEHLLDANITSLASAGIALQGYGASSLGPTNSDRQFQSYPAESTYGQPVGGDTDAMGKLVAAFATGVVAVVGQSASTLIVPGLQPQNGVVLEISKWTYVHLILGLSLGVQLFLGVGAALISNL</sequence>
<comment type="caution">
    <text evidence="3">The sequence shown here is derived from an EMBL/GenBank/DDBJ whole genome shotgun (WGS) entry which is preliminary data.</text>
</comment>
<protein>
    <submittedName>
        <fullName evidence="3">Uncharacterized protein</fullName>
    </submittedName>
</protein>